<proteinExistence type="predicted"/>
<dbReference type="Proteomes" id="UP000009183">
    <property type="component" value="Chromosome 7"/>
</dbReference>
<evidence type="ECO:0000256" key="1">
    <source>
        <dbReference type="SAM" id="MobiDB-lite"/>
    </source>
</evidence>
<feature type="compositionally biased region" description="Basic residues" evidence="1">
    <location>
        <begin position="20"/>
        <end position="29"/>
    </location>
</feature>
<gene>
    <name evidence="2" type="ordered locus">VIT_07s0005g04520</name>
</gene>
<protein>
    <submittedName>
        <fullName evidence="2">Uncharacterized protein</fullName>
    </submittedName>
</protein>
<accession>F6HZS1</accession>
<organism evidence="2 3">
    <name type="scientific">Vitis vinifera</name>
    <name type="common">Grape</name>
    <dbReference type="NCBI Taxonomy" id="29760"/>
    <lineage>
        <taxon>Eukaryota</taxon>
        <taxon>Viridiplantae</taxon>
        <taxon>Streptophyta</taxon>
        <taxon>Embryophyta</taxon>
        <taxon>Tracheophyta</taxon>
        <taxon>Spermatophyta</taxon>
        <taxon>Magnoliopsida</taxon>
        <taxon>eudicotyledons</taxon>
        <taxon>Gunneridae</taxon>
        <taxon>Pentapetalae</taxon>
        <taxon>rosids</taxon>
        <taxon>Vitales</taxon>
        <taxon>Vitaceae</taxon>
        <taxon>Viteae</taxon>
        <taxon>Vitis</taxon>
    </lineage>
</organism>
<dbReference type="PaxDb" id="29760-VIT_07s0005g04520.t01"/>
<dbReference type="OrthoDB" id="6019893at2759"/>
<evidence type="ECO:0000313" key="2">
    <source>
        <dbReference type="EMBL" id="CCB60187.1"/>
    </source>
</evidence>
<dbReference type="AlphaFoldDB" id="F6HZS1"/>
<dbReference type="InParanoid" id="F6HZS1"/>
<reference evidence="3" key="1">
    <citation type="journal article" date="2007" name="Nature">
        <title>The grapevine genome sequence suggests ancestral hexaploidization in major angiosperm phyla.</title>
        <authorList>
            <consortium name="The French-Italian Public Consortium for Grapevine Genome Characterization."/>
            <person name="Jaillon O."/>
            <person name="Aury J.-M."/>
            <person name="Noel B."/>
            <person name="Policriti A."/>
            <person name="Clepet C."/>
            <person name="Casagrande A."/>
            <person name="Choisne N."/>
            <person name="Aubourg S."/>
            <person name="Vitulo N."/>
            <person name="Jubin C."/>
            <person name="Vezzi A."/>
            <person name="Legeai F."/>
            <person name="Hugueney P."/>
            <person name="Dasilva C."/>
            <person name="Horner D."/>
            <person name="Mica E."/>
            <person name="Jublot D."/>
            <person name="Poulain J."/>
            <person name="Bruyere C."/>
            <person name="Billault A."/>
            <person name="Segurens B."/>
            <person name="Gouyvenoux M."/>
            <person name="Ugarte E."/>
            <person name="Cattonaro F."/>
            <person name="Anthouard V."/>
            <person name="Vico V."/>
            <person name="Del Fabbro C."/>
            <person name="Alaux M."/>
            <person name="Di Gaspero G."/>
            <person name="Dumas V."/>
            <person name="Felice N."/>
            <person name="Paillard S."/>
            <person name="Juman I."/>
            <person name="Moroldo M."/>
            <person name="Scalabrin S."/>
            <person name="Canaguier A."/>
            <person name="Le Clainche I."/>
            <person name="Malacrida G."/>
            <person name="Durand E."/>
            <person name="Pesole G."/>
            <person name="Laucou V."/>
            <person name="Chatelet P."/>
            <person name="Merdinoglu D."/>
            <person name="Delledonne M."/>
            <person name="Pezzotti M."/>
            <person name="Lecharny A."/>
            <person name="Scarpelli C."/>
            <person name="Artiguenave F."/>
            <person name="Pe M.E."/>
            <person name="Valle G."/>
            <person name="Morgante M."/>
            <person name="Caboche M."/>
            <person name="Adam-Blondon A.-F."/>
            <person name="Weissenbach J."/>
            <person name="Quetier F."/>
            <person name="Wincker P."/>
        </authorList>
    </citation>
    <scope>NUCLEOTIDE SEQUENCE [LARGE SCALE GENOMIC DNA]</scope>
    <source>
        <strain evidence="3">cv. Pinot noir / PN40024</strain>
    </source>
</reference>
<feature type="region of interest" description="Disordered" evidence="1">
    <location>
        <begin position="1"/>
        <end position="29"/>
    </location>
</feature>
<name>F6HZS1_VITVI</name>
<sequence length="101" mass="11656">MPPPALGPGHKRSQSEVVTGKHRRSNSFHRWKSHMQRALRWGSNPQDQGSQSTFNPEILANQKRQWYQLHSKTPVYEQVSRSPLASLGRTYVGRLQDAFFI</sequence>
<evidence type="ECO:0000313" key="3">
    <source>
        <dbReference type="Proteomes" id="UP000009183"/>
    </source>
</evidence>
<keyword evidence="3" id="KW-1185">Reference proteome</keyword>
<dbReference type="EMBL" id="FN596502">
    <property type="protein sequence ID" value="CCB60187.1"/>
    <property type="molecule type" value="Genomic_DNA"/>
</dbReference>
<dbReference type="HOGENOM" id="CLU_2296851_0_0_1"/>